<gene>
    <name evidence="1" type="ORF">DARMORV10_C02P43000.1</name>
</gene>
<feature type="non-terminal residue" evidence="1">
    <location>
        <position position="147"/>
    </location>
</feature>
<name>A0A816KPL9_BRANA</name>
<dbReference type="Proteomes" id="UP001295469">
    <property type="component" value="Chromosome C02"/>
</dbReference>
<protein>
    <submittedName>
        <fullName evidence="1">(rape) hypothetical protein</fullName>
    </submittedName>
</protein>
<dbReference type="AlphaFoldDB" id="A0A816KPL9"/>
<reference evidence="1" key="1">
    <citation type="submission" date="2021-01" db="EMBL/GenBank/DDBJ databases">
        <authorList>
            <consortium name="Genoscope - CEA"/>
            <person name="William W."/>
        </authorList>
    </citation>
    <scope>NUCLEOTIDE SEQUENCE</scope>
</reference>
<sequence>MYSWQGISFMTSTVGFPDKLHPETLASDSDDIGKHVEKEVTEEVLQEVDCIKEAGEGSGDQESRDSNWSTVPLEKVGRFSLGHVSVVQISASKYSVLTVDDQKEGETEMEGGEIAIDDQEDIEEETMEMCDQMIRSEEDQLEEDILE</sequence>
<accession>A0A816KPL9</accession>
<dbReference type="EMBL" id="HG994366">
    <property type="protein sequence ID" value="CAF1918224.1"/>
    <property type="molecule type" value="Genomic_DNA"/>
</dbReference>
<evidence type="ECO:0000313" key="1">
    <source>
        <dbReference type="EMBL" id="CAF1918224.1"/>
    </source>
</evidence>
<organism evidence="1">
    <name type="scientific">Brassica napus</name>
    <name type="common">Rape</name>
    <dbReference type="NCBI Taxonomy" id="3708"/>
    <lineage>
        <taxon>Eukaryota</taxon>
        <taxon>Viridiplantae</taxon>
        <taxon>Streptophyta</taxon>
        <taxon>Embryophyta</taxon>
        <taxon>Tracheophyta</taxon>
        <taxon>Spermatophyta</taxon>
        <taxon>Magnoliopsida</taxon>
        <taxon>eudicotyledons</taxon>
        <taxon>Gunneridae</taxon>
        <taxon>Pentapetalae</taxon>
        <taxon>rosids</taxon>
        <taxon>malvids</taxon>
        <taxon>Brassicales</taxon>
        <taxon>Brassicaceae</taxon>
        <taxon>Brassiceae</taxon>
        <taxon>Brassica</taxon>
    </lineage>
</organism>
<proteinExistence type="predicted"/>